<keyword evidence="7" id="KW-1185">Reference proteome</keyword>
<proteinExistence type="predicted"/>
<dbReference type="InterPro" id="IPR004089">
    <property type="entry name" value="MCPsignal_dom"/>
</dbReference>
<dbReference type="Gene3D" id="1.10.287.950">
    <property type="entry name" value="Methyl-accepting chemotaxis protein"/>
    <property type="match status" value="1"/>
</dbReference>
<keyword evidence="4" id="KW-0812">Transmembrane</keyword>
<feature type="domain" description="Methyl-accepting transducer" evidence="5">
    <location>
        <begin position="378"/>
        <end position="614"/>
    </location>
</feature>
<dbReference type="RefSeq" id="WP_377242339.1">
    <property type="nucleotide sequence ID" value="NZ_JBHLXP010000001.1"/>
</dbReference>
<evidence type="ECO:0000313" key="7">
    <source>
        <dbReference type="Proteomes" id="UP001589813"/>
    </source>
</evidence>
<sequence>MRFTTKIRLISLITALVPLIVATFIVTLLARAELFSQAEAKLTAVREIKQRQIEAMFQDFAAGLQTISAVVVADLNPEQPLALHNSLKAIGKELGFYDVFVIAPDGLVIYSAAREADFQSNLINGPYANSNLAKVFQRSRVKTQQVVLEDFQPYAPSKGEPAAFMAKSLEIGHQQYVVAVQLSIDKINAVMQVREGMGQTGESYLVGPDQRMRSDSYLDSRNRTVRASFAGAVSTHGVDTAAANAALKGQAGLVYIDDYNGNPVVSAFAPVDAFGLQWALLAEVDVAEIAAPAQRMLWIGLLVIVVAIVAAVLVAKLVTAFVLNPLGGEPAEMVHLTSVIANGDLTMALQAKSSSSLMGWLGRMQQQLRQIVSQLVGVGQALEMAAAANSAAMTQADGSMQLQARETEMLATAVEEMSYAAAEIGSNTVKAADEVNGCQHNATALNQTIGHVSSGLDRTISAFDQMRGQVNQLDQDSQKIASVVAVITAIADQTNLLALNAAIEAARAGEQGRGFAVVADEVRQLAGKVQLATRDIAQVIQGILQISAHLSGSSDACADIAHSAKTEAEQMLGQVSQINERLQSLKGLMAQTATAAEEQTSVSATLARSVSSLSAAAEENSTAISEVAHNTQSLLGLANELGLTVGQFKV</sequence>
<accession>A0ABV6BBQ4</accession>
<evidence type="ECO:0000256" key="3">
    <source>
        <dbReference type="PROSITE-ProRule" id="PRU00284"/>
    </source>
</evidence>
<evidence type="ECO:0000256" key="2">
    <source>
        <dbReference type="ARBA" id="ARBA00023224"/>
    </source>
</evidence>
<dbReference type="Proteomes" id="UP001589813">
    <property type="component" value="Unassembled WGS sequence"/>
</dbReference>
<dbReference type="PANTHER" id="PTHR32089:SF70">
    <property type="entry name" value="ENERGY TAXIS MODULATING METHYL ACCEPTING SENSORY TRANSDUCER"/>
    <property type="match status" value="1"/>
</dbReference>
<keyword evidence="2 3" id="KW-0807">Transducer</keyword>
<comment type="caution">
    <text evidence="6">The sequence shown here is derived from an EMBL/GenBank/DDBJ whole genome shotgun (WGS) entry which is preliminary data.</text>
</comment>
<evidence type="ECO:0000313" key="6">
    <source>
        <dbReference type="EMBL" id="MFC0048291.1"/>
    </source>
</evidence>
<gene>
    <name evidence="6" type="ORF">ACFFJP_08320</name>
</gene>
<dbReference type="Pfam" id="PF00015">
    <property type="entry name" value="MCPsignal"/>
    <property type="match status" value="1"/>
</dbReference>
<dbReference type="PROSITE" id="PS50111">
    <property type="entry name" value="CHEMOTAXIS_TRANSDUC_2"/>
    <property type="match status" value="1"/>
</dbReference>
<evidence type="ECO:0000256" key="1">
    <source>
        <dbReference type="ARBA" id="ARBA00004370"/>
    </source>
</evidence>
<organism evidence="6 7">
    <name type="scientific">Rheinheimera tilapiae</name>
    <dbReference type="NCBI Taxonomy" id="875043"/>
    <lineage>
        <taxon>Bacteria</taxon>
        <taxon>Pseudomonadati</taxon>
        <taxon>Pseudomonadota</taxon>
        <taxon>Gammaproteobacteria</taxon>
        <taxon>Chromatiales</taxon>
        <taxon>Chromatiaceae</taxon>
        <taxon>Rheinheimera</taxon>
    </lineage>
</organism>
<feature type="transmembrane region" description="Helical" evidence="4">
    <location>
        <begin position="296"/>
        <end position="323"/>
    </location>
</feature>
<dbReference type="SMART" id="SM00283">
    <property type="entry name" value="MA"/>
    <property type="match status" value="1"/>
</dbReference>
<dbReference type="PANTHER" id="PTHR32089">
    <property type="entry name" value="METHYL-ACCEPTING CHEMOTAXIS PROTEIN MCPB"/>
    <property type="match status" value="1"/>
</dbReference>
<dbReference type="SUPFAM" id="SSF58104">
    <property type="entry name" value="Methyl-accepting chemotaxis protein (MCP) signaling domain"/>
    <property type="match status" value="1"/>
</dbReference>
<keyword evidence="4" id="KW-0472">Membrane</keyword>
<comment type="subcellular location">
    <subcellularLocation>
        <location evidence="1">Membrane</location>
    </subcellularLocation>
</comment>
<name>A0ABV6BBQ4_9GAMM</name>
<dbReference type="EMBL" id="JBHLXP010000001">
    <property type="protein sequence ID" value="MFC0048291.1"/>
    <property type="molecule type" value="Genomic_DNA"/>
</dbReference>
<keyword evidence="4" id="KW-1133">Transmembrane helix</keyword>
<dbReference type="Gene3D" id="3.30.450.20">
    <property type="entry name" value="PAS domain"/>
    <property type="match status" value="1"/>
</dbReference>
<protein>
    <submittedName>
        <fullName evidence="6">Methyl-accepting chemotaxis protein</fullName>
    </submittedName>
</protein>
<reference evidence="6 7" key="1">
    <citation type="submission" date="2024-09" db="EMBL/GenBank/DDBJ databases">
        <authorList>
            <person name="Sun Q."/>
            <person name="Mori K."/>
        </authorList>
    </citation>
    <scope>NUCLEOTIDE SEQUENCE [LARGE SCALE GENOMIC DNA]</scope>
    <source>
        <strain evidence="6 7">KCTC 23315</strain>
    </source>
</reference>
<evidence type="ECO:0000259" key="5">
    <source>
        <dbReference type="PROSITE" id="PS50111"/>
    </source>
</evidence>
<evidence type="ECO:0000256" key="4">
    <source>
        <dbReference type="SAM" id="Phobius"/>
    </source>
</evidence>